<dbReference type="GO" id="GO:0000166">
    <property type="term" value="F:nucleotide binding"/>
    <property type="evidence" value="ECO:0007669"/>
    <property type="project" value="UniProtKB-KW"/>
</dbReference>
<reference evidence="7" key="1">
    <citation type="submission" date="2018-06" db="EMBL/GenBank/DDBJ databases">
        <authorList>
            <person name="Zhirakovskaya E."/>
        </authorList>
    </citation>
    <scope>NUCLEOTIDE SEQUENCE</scope>
</reference>
<dbReference type="PANTHER" id="PTHR34139:SF1">
    <property type="entry name" value="RNASE MJ1380-RELATED"/>
    <property type="match status" value="1"/>
</dbReference>
<gene>
    <name evidence="7" type="ORF">MNBD_GAMMA15-2164</name>
</gene>
<keyword evidence="3" id="KW-0540">Nuclease</keyword>
<comment type="similarity">
    <text evidence="6">Belongs to the HepT RNase toxin family.</text>
</comment>
<evidence type="ECO:0000256" key="2">
    <source>
        <dbReference type="ARBA" id="ARBA00022649"/>
    </source>
</evidence>
<evidence type="ECO:0000256" key="6">
    <source>
        <dbReference type="ARBA" id="ARBA00024207"/>
    </source>
</evidence>
<dbReference type="GO" id="GO:0004540">
    <property type="term" value="F:RNA nuclease activity"/>
    <property type="evidence" value="ECO:0007669"/>
    <property type="project" value="InterPro"/>
</dbReference>
<dbReference type="Gene3D" id="1.20.120.580">
    <property type="entry name" value="bsu32300-like"/>
    <property type="match status" value="1"/>
</dbReference>
<name>A0A3B0Y1W4_9ZZZZ</name>
<dbReference type="InterPro" id="IPR008201">
    <property type="entry name" value="HepT-like"/>
</dbReference>
<protein>
    <recommendedName>
        <fullName evidence="8">DUF86 domain-containing protein</fullName>
    </recommendedName>
</protein>
<organism evidence="7">
    <name type="scientific">hydrothermal vent metagenome</name>
    <dbReference type="NCBI Taxonomy" id="652676"/>
    <lineage>
        <taxon>unclassified sequences</taxon>
        <taxon>metagenomes</taxon>
        <taxon>ecological metagenomes</taxon>
    </lineage>
</organism>
<dbReference type="InterPro" id="IPR051813">
    <property type="entry name" value="HepT_RNase_toxin"/>
</dbReference>
<dbReference type="Pfam" id="PF01934">
    <property type="entry name" value="HepT-like"/>
    <property type="match status" value="1"/>
</dbReference>
<dbReference type="EMBL" id="UOFN01000038">
    <property type="protein sequence ID" value="VAW74638.1"/>
    <property type="molecule type" value="Genomic_DNA"/>
</dbReference>
<keyword evidence="1" id="KW-0597">Phosphoprotein</keyword>
<evidence type="ECO:0000256" key="4">
    <source>
        <dbReference type="ARBA" id="ARBA00022741"/>
    </source>
</evidence>
<evidence type="ECO:0000256" key="3">
    <source>
        <dbReference type="ARBA" id="ARBA00022722"/>
    </source>
</evidence>
<proteinExistence type="inferred from homology"/>
<keyword evidence="4" id="KW-0547">Nucleotide-binding</keyword>
<sequence>MQPEARNPAYLWDMLQAAREVEAMLEDHDLPAFLANRVLLLATERSVEIIGEAARRVSTSYRDAHPEIPWRKIIGQRNILTHEYGQIDHELLYKTVAEDIPVLIMQIQDLLPPLEGES</sequence>
<dbReference type="GO" id="GO:0016787">
    <property type="term" value="F:hydrolase activity"/>
    <property type="evidence" value="ECO:0007669"/>
    <property type="project" value="UniProtKB-KW"/>
</dbReference>
<dbReference type="PANTHER" id="PTHR34139">
    <property type="entry name" value="UPF0331 PROTEIN MJ0127"/>
    <property type="match status" value="1"/>
</dbReference>
<evidence type="ECO:0000256" key="1">
    <source>
        <dbReference type="ARBA" id="ARBA00022553"/>
    </source>
</evidence>
<evidence type="ECO:0000313" key="7">
    <source>
        <dbReference type="EMBL" id="VAW74638.1"/>
    </source>
</evidence>
<accession>A0A3B0Y1W4</accession>
<dbReference type="GO" id="GO:0110001">
    <property type="term" value="C:toxin-antitoxin complex"/>
    <property type="evidence" value="ECO:0007669"/>
    <property type="project" value="InterPro"/>
</dbReference>
<keyword evidence="2" id="KW-1277">Toxin-antitoxin system</keyword>
<dbReference type="AlphaFoldDB" id="A0A3B0Y1W4"/>
<dbReference type="InterPro" id="IPR037038">
    <property type="entry name" value="HepT-like_sf"/>
</dbReference>
<evidence type="ECO:0008006" key="8">
    <source>
        <dbReference type="Google" id="ProtNLM"/>
    </source>
</evidence>
<keyword evidence="5" id="KW-0378">Hydrolase</keyword>
<evidence type="ECO:0000256" key="5">
    <source>
        <dbReference type="ARBA" id="ARBA00022801"/>
    </source>
</evidence>